<dbReference type="SUPFAM" id="SSF53850">
    <property type="entry name" value="Periplasmic binding protein-like II"/>
    <property type="match status" value="1"/>
</dbReference>
<dbReference type="InterPro" id="IPR000847">
    <property type="entry name" value="LysR_HTH_N"/>
</dbReference>
<accession>A0A949K5X7</accession>
<dbReference type="FunFam" id="1.10.10.10:FF:000001">
    <property type="entry name" value="LysR family transcriptional regulator"/>
    <property type="match status" value="1"/>
</dbReference>
<dbReference type="AlphaFoldDB" id="A0A949K5X7"/>
<dbReference type="InterPro" id="IPR036388">
    <property type="entry name" value="WH-like_DNA-bd_sf"/>
</dbReference>
<dbReference type="EMBL" id="JAHQCW010000026">
    <property type="protein sequence ID" value="MBU9737901.1"/>
    <property type="molecule type" value="Genomic_DNA"/>
</dbReference>
<keyword evidence="7" id="KW-1185">Reference proteome</keyword>
<dbReference type="CDD" id="cd08420">
    <property type="entry name" value="PBP2_CysL_like"/>
    <property type="match status" value="1"/>
</dbReference>
<name>A0A949K5X7_9FIRM</name>
<organism evidence="6 7">
    <name type="scientific">Diplocloster agilis</name>
    <dbReference type="NCBI Taxonomy" id="2850323"/>
    <lineage>
        <taxon>Bacteria</taxon>
        <taxon>Bacillati</taxon>
        <taxon>Bacillota</taxon>
        <taxon>Clostridia</taxon>
        <taxon>Lachnospirales</taxon>
        <taxon>Lachnospiraceae</taxon>
        <taxon>Diplocloster</taxon>
    </lineage>
</organism>
<feature type="domain" description="HTH lysR-type" evidence="5">
    <location>
        <begin position="1"/>
        <end position="58"/>
    </location>
</feature>
<proteinExistence type="inferred from homology"/>
<evidence type="ECO:0000313" key="6">
    <source>
        <dbReference type="EMBL" id="MBU9737901.1"/>
    </source>
</evidence>
<dbReference type="PRINTS" id="PR00039">
    <property type="entry name" value="HTHLYSR"/>
</dbReference>
<gene>
    <name evidence="6" type="ORF">KTH89_15260</name>
</gene>
<keyword evidence="2" id="KW-0805">Transcription regulation</keyword>
<evidence type="ECO:0000313" key="7">
    <source>
        <dbReference type="Proteomes" id="UP000712157"/>
    </source>
</evidence>
<evidence type="ECO:0000259" key="5">
    <source>
        <dbReference type="PROSITE" id="PS50931"/>
    </source>
</evidence>
<keyword evidence="4" id="KW-0804">Transcription</keyword>
<protein>
    <submittedName>
        <fullName evidence="6">LysR family transcriptional regulator</fullName>
    </submittedName>
</protein>
<dbReference type="InterPro" id="IPR036390">
    <property type="entry name" value="WH_DNA-bd_sf"/>
</dbReference>
<dbReference type="SUPFAM" id="SSF46785">
    <property type="entry name" value="Winged helix' DNA-binding domain"/>
    <property type="match status" value="1"/>
</dbReference>
<dbReference type="Gene3D" id="1.10.10.10">
    <property type="entry name" value="Winged helix-like DNA-binding domain superfamily/Winged helix DNA-binding domain"/>
    <property type="match status" value="1"/>
</dbReference>
<dbReference type="GO" id="GO:0000976">
    <property type="term" value="F:transcription cis-regulatory region binding"/>
    <property type="evidence" value="ECO:0007669"/>
    <property type="project" value="TreeGrafter"/>
</dbReference>
<dbReference type="PROSITE" id="PS50931">
    <property type="entry name" value="HTH_LYSR"/>
    <property type="match status" value="1"/>
</dbReference>
<evidence type="ECO:0000256" key="2">
    <source>
        <dbReference type="ARBA" id="ARBA00023015"/>
    </source>
</evidence>
<dbReference type="Pfam" id="PF03466">
    <property type="entry name" value="LysR_substrate"/>
    <property type="match status" value="1"/>
</dbReference>
<dbReference type="InterPro" id="IPR005119">
    <property type="entry name" value="LysR_subst-bd"/>
</dbReference>
<reference evidence="6" key="1">
    <citation type="submission" date="2021-06" db="EMBL/GenBank/DDBJ databases">
        <title>Description of novel taxa of the family Lachnospiraceae.</title>
        <authorList>
            <person name="Chaplin A.V."/>
            <person name="Sokolova S.R."/>
            <person name="Pikina A.P."/>
            <person name="Korzhanova M."/>
            <person name="Belova V."/>
            <person name="Korostin D."/>
            <person name="Efimov B.A."/>
        </authorList>
    </citation>
    <scope>NUCLEOTIDE SEQUENCE</scope>
    <source>
        <strain evidence="6">ASD5720</strain>
    </source>
</reference>
<dbReference type="GO" id="GO:0003700">
    <property type="term" value="F:DNA-binding transcription factor activity"/>
    <property type="evidence" value="ECO:0007669"/>
    <property type="project" value="InterPro"/>
</dbReference>
<evidence type="ECO:0000256" key="3">
    <source>
        <dbReference type="ARBA" id="ARBA00023125"/>
    </source>
</evidence>
<dbReference type="PANTHER" id="PTHR30126">
    <property type="entry name" value="HTH-TYPE TRANSCRIPTIONAL REGULATOR"/>
    <property type="match status" value="1"/>
</dbReference>
<comment type="caution">
    <text evidence="6">The sequence shown here is derived from an EMBL/GenBank/DDBJ whole genome shotgun (WGS) entry which is preliminary data.</text>
</comment>
<keyword evidence="3" id="KW-0238">DNA-binding</keyword>
<sequence>MTLRHMRIFVAVCECESVTAGAEKLFIAQPAASLAIAELEEYYGVKLFDRIARRLYITEAGKQFLQYAIHIVSLFDQLEQDVRNWDQIGVLRIGASITIGNYLLPEYAKAFQKLYPAIQMHVQIDNTEAVERAVLKNEIDVGLVEGEVASSYIEKICFMEDPLVLICSVDHPWAVREDIDINELRGVDFIMRERGSAGREIFDQALRVKKVEVVPSWQSVSTQAIIRAVAEGLGVSVLPNLFVKESLEKGEIASTRIRGLDLKRSFSVIRHRNKFLTEAAKSFIRLCTGEDSMI</sequence>
<dbReference type="RefSeq" id="WP_238722259.1">
    <property type="nucleotide sequence ID" value="NZ_JAHQCW010000026.1"/>
</dbReference>
<dbReference type="Gene3D" id="3.40.190.290">
    <property type="match status" value="1"/>
</dbReference>
<dbReference type="Proteomes" id="UP000712157">
    <property type="component" value="Unassembled WGS sequence"/>
</dbReference>
<evidence type="ECO:0000256" key="1">
    <source>
        <dbReference type="ARBA" id="ARBA00009437"/>
    </source>
</evidence>
<dbReference type="PANTHER" id="PTHR30126:SF39">
    <property type="entry name" value="HTH-TYPE TRANSCRIPTIONAL REGULATOR CYSL"/>
    <property type="match status" value="1"/>
</dbReference>
<dbReference type="Pfam" id="PF00126">
    <property type="entry name" value="HTH_1"/>
    <property type="match status" value="1"/>
</dbReference>
<evidence type="ECO:0000256" key="4">
    <source>
        <dbReference type="ARBA" id="ARBA00023163"/>
    </source>
</evidence>
<comment type="similarity">
    <text evidence="1">Belongs to the LysR transcriptional regulatory family.</text>
</comment>